<comment type="caution">
    <text evidence="10">The sequence shown here is derived from an EMBL/GenBank/DDBJ whole genome shotgun (WGS) entry which is preliminary data.</text>
</comment>
<evidence type="ECO:0000256" key="3">
    <source>
        <dbReference type="ARBA" id="ARBA00021438"/>
    </source>
</evidence>
<comment type="similarity">
    <text evidence="2">Belongs to the NAF1 family.</text>
</comment>
<evidence type="ECO:0000256" key="6">
    <source>
        <dbReference type="ARBA" id="ARBA00022553"/>
    </source>
</evidence>
<dbReference type="PANTHER" id="PTHR31633:SF1">
    <property type="entry name" value="H_ACA RIBONUCLEOPROTEIN COMPLEX NON-CORE SUBUNIT NAF1"/>
    <property type="match status" value="1"/>
</dbReference>
<dbReference type="InterPro" id="IPR040309">
    <property type="entry name" value="Naf1"/>
</dbReference>
<keyword evidence="7" id="KW-0694">RNA-binding</keyword>
<feature type="region of interest" description="Disordered" evidence="9">
    <location>
        <begin position="529"/>
        <end position="571"/>
    </location>
</feature>
<dbReference type="AlphaFoldDB" id="A0AAD8JKZ2"/>
<evidence type="ECO:0000256" key="2">
    <source>
        <dbReference type="ARBA" id="ARBA00009801"/>
    </source>
</evidence>
<keyword evidence="5" id="KW-0698">rRNA processing</keyword>
<dbReference type="SUPFAM" id="SSF50447">
    <property type="entry name" value="Translation proteins"/>
    <property type="match status" value="1"/>
</dbReference>
<evidence type="ECO:0000313" key="11">
    <source>
        <dbReference type="Proteomes" id="UP001237642"/>
    </source>
</evidence>
<feature type="compositionally biased region" description="Polar residues" evidence="9">
    <location>
        <begin position="529"/>
        <end position="550"/>
    </location>
</feature>
<accession>A0AAD8JKZ2</accession>
<feature type="compositionally biased region" description="Acidic residues" evidence="9">
    <location>
        <begin position="114"/>
        <end position="127"/>
    </location>
</feature>
<dbReference type="GO" id="GO:0006364">
    <property type="term" value="P:rRNA processing"/>
    <property type="evidence" value="ECO:0007669"/>
    <property type="project" value="UniProtKB-KW"/>
</dbReference>
<evidence type="ECO:0000256" key="7">
    <source>
        <dbReference type="ARBA" id="ARBA00022884"/>
    </source>
</evidence>
<keyword evidence="11" id="KW-1185">Reference proteome</keyword>
<dbReference type="Gene3D" id="2.40.10.230">
    <property type="entry name" value="Probable tRNA pseudouridine synthase domain"/>
    <property type="match status" value="1"/>
</dbReference>
<evidence type="ECO:0000256" key="4">
    <source>
        <dbReference type="ARBA" id="ARBA00022517"/>
    </source>
</evidence>
<dbReference type="GO" id="GO:0001522">
    <property type="term" value="P:pseudouridine synthesis"/>
    <property type="evidence" value="ECO:0007669"/>
    <property type="project" value="InterPro"/>
</dbReference>
<dbReference type="GO" id="GO:0005634">
    <property type="term" value="C:nucleus"/>
    <property type="evidence" value="ECO:0007669"/>
    <property type="project" value="UniProtKB-SubCell"/>
</dbReference>
<evidence type="ECO:0000313" key="10">
    <source>
        <dbReference type="EMBL" id="KAK1405374.1"/>
    </source>
</evidence>
<dbReference type="Pfam" id="PF04410">
    <property type="entry name" value="Gar1"/>
    <property type="match status" value="1"/>
</dbReference>
<evidence type="ECO:0000256" key="1">
    <source>
        <dbReference type="ARBA" id="ARBA00004123"/>
    </source>
</evidence>
<reference evidence="10" key="2">
    <citation type="submission" date="2023-05" db="EMBL/GenBank/DDBJ databases">
        <authorList>
            <person name="Schelkunov M.I."/>
        </authorList>
    </citation>
    <scope>NUCLEOTIDE SEQUENCE</scope>
    <source>
        <strain evidence="10">Hsosn_3</strain>
        <tissue evidence="10">Leaf</tissue>
    </source>
</reference>
<name>A0AAD8JKZ2_9APIA</name>
<sequence length="571" mass="62417">MGQEDTCKETNVEDGLVKFSSLVEEQNGKVSLQGGFVDFDVNGGNGIREGVDNVEKNVKSEEVKDDLGVKTSDEIVDVKSGEMLILECGGDRSCEIVGGEGDESSSPSLLASSSEEEEEEDVDDDNDGEMKEMTWEVLDVDLDRMIEDLIIQELFDWSDEDEMFALAGLSMFGNGVKVPPPFPHVAVTLKPCHETLPVGVVSLVVGARVIVEGVEKHDTLNEGSILWITEKRSPLGIVHEIFGPVKNPYYINCLMKQSFQTMEKRRSTRGCKKCLKEGQKLKLLKIGKILKIRLKEKRINIYQPQPNTRVGQVPSNESQYFPPSLLDPGNRSYSLHPVQAFPGGPGFVPMFPQVIASLIQPLEAICSSNSNVPNLVAPSGVWMNRFPFPPPQSMGFPSASTPNNILQFQQNLAQQHYQMLSFNAMPFQQQFNTGQMMPSNFVLSGGQPSFGTGATYTPMNPMMTGQYNFGQFHADMSQYNLSQSQAATNMQGQNAINFNQTQAPVEMQGQHVPAFISTGQQGVLLTGCQSEQNSNSHPLSTGDSQDFSNSVGGGLARNSHRKGGGQCGGGR</sequence>
<dbReference type="InterPro" id="IPR007504">
    <property type="entry name" value="H/ACA_rnp_Gar1/Naf1"/>
</dbReference>
<proteinExistence type="inferred from homology"/>
<gene>
    <name evidence="10" type="ORF">POM88_004979</name>
</gene>
<dbReference type="GO" id="GO:0003723">
    <property type="term" value="F:RNA binding"/>
    <property type="evidence" value="ECO:0007669"/>
    <property type="project" value="UniProtKB-KW"/>
</dbReference>
<keyword evidence="4" id="KW-0690">Ribosome biogenesis</keyword>
<dbReference type="PANTHER" id="PTHR31633">
    <property type="entry name" value="H/ACA RIBONUCLEOPROTEIN COMPLEX NON-CORE SUBUNIT NAF1"/>
    <property type="match status" value="1"/>
</dbReference>
<protein>
    <recommendedName>
        <fullName evidence="3">H/ACA ribonucleoprotein complex non-core subunit NAF1</fullName>
    </recommendedName>
</protein>
<keyword evidence="6" id="KW-0597">Phosphoprotein</keyword>
<reference evidence="10" key="1">
    <citation type="submission" date="2023-02" db="EMBL/GenBank/DDBJ databases">
        <title>Genome of toxic invasive species Heracleum sosnowskyi carries increased number of genes despite the absence of recent whole-genome duplications.</title>
        <authorList>
            <person name="Schelkunov M."/>
            <person name="Shtratnikova V."/>
            <person name="Makarenko M."/>
            <person name="Klepikova A."/>
            <person name="Omelchenko D."/>
            <person name="Novikova G."/>
            <person name="Obukhova E."/>
            <person name="Bogdanov V."/>
            <person name="Penin A."/>
            <person name="Logacheva M."/>
        </authorList>
    </citation>
    <scope>NUCLEOTIDE SEQUENCE</scope>
    <source>
        <strain evidence="10">Hsosn_3</strain>
        <tissue evidence="10">Leaf</tissue>
    </source>
</reference>
<comment type="subcellular location">
    <subcellularLocation>
        <location evidence="1">Nucleus</location>
    </subcellularLocation>
</comment>
<evidence type="ECO:0000256" key="8">
    <source>
        <dbReference type="ARBA" id="ARBA00023242"/>
    </source>
</evidence>
<evidence type="ECO:0000256" key="5">
    <source>
        <dbReference type="ARBA" id="ARBA00022552"/>
    </source>
</evidence>
<evidence type="ECO:0000256" key="9">
    <source>
        <dbReference type="SAM" id="MobiDB-lite"/>
    </source>
</evidence>
<dbReference type="GO" id="GO:0005732">
    <property type="term" value="C:sno(s)RNA-containing ribonucleoprotein complex"/>
    <property type="evidence" value="ECO:0007669"/>
    <property type="project" value="InterPro"/>
</dbReference>
<feature type="compositionally biased region" description="Low complexity" evidence="9">
    <location>
        <begin position="104"/>
        <end position="113"/>
    </location>
</feature>
<feature type="region of interest" description="Disordered" evidence="9">
    <location>
        <begin position="95"/>
        <end position="129"/>
    </location>
</feature>
<dbReference type="EMBL" id="JAUIZM010000001">
    <property type="protein sequence ID" value="KAK1405374.1"/>
    <property type="molecule type" value="Genomic_DNA"/>
</dbReference>
<keyword evidence="8" id="KW-0539">Nucleus</keyword>
<dbReference type="InterPro" id="IPR038664">
    <property type="entry name" value="Gar1/Naf1_Cbf5-bd_sf"/>
</dbReference>
<dbReference type="GO" id="GO:0000493">
    <property type="term" value="P:box H/ACA snoRNP assembly"/>
    <property type="evidence" value="ECO:0007669"/>
    <property type="project" value="InterPro"/>
</dbReference>
<dbReference type="InterPro" id="IPR009000">
    <property type="entry name" value="Transl_B-barrel_sf"/>
</dbReference>
<dbReference type="Proteomes" id="UP001237642">
    <property type="component" value="Unassembled WGS sequence"/>
</dbReference>
<organism evidence="10 11">
    <name type="scientific">Heracleum sosnowskyi</name>
    <dbReference type="NCBI Taxonomy" id="360622"/>
    <lineage>
        <taxon>Eukaryota</taxon>
        <taxon>Viridiplantae</taxon>
        <taxon>Streptophyta</taxon>
        <taxon>Embryophyta</taxon>
        <taxon>Tracheophyta</taxon>
        <taxon>Spermatophyta</taxon>
        <taxon>Magnoliopsida</taxon>
        <taxon>eudicotyledons</taxon>
        <taxon>Gunneridae</taxon>
        <taxon>Pentapetalae</taxon>
        <taxon>asterids</taxon>
        <taxon>campanulids</taxon>
        <taxon>Apiales</taxon>
        <taxon>Apiaceae</taxon>
        <taxon>Apioideae</taxon>
        <taxon>apioid superclade</taxon>
        <taxon>Tordylieae</taxon>
        <taxon>Tordyliinae</taxon>
        <taxon>Heracleum</taxon>
    </lineage>
</organism>